<evidence type="ECO:0008006" key="4">
    <source>
        <dbReference type="Google" id="ProtNLM"/>
    </source>
</evidence>
<sequence length="613" mass="67005">MTPATPSRAPTRSPAPTTPSSANGVTRTRSLRGGMAARGAMQRPGAGASKVSSSNVPGTDDDDTRAETVAVLDDLKERLRMTETASERFQRQASVLQMRLDESTHEQSKLEDRQHESDERIESLENEKRDALRQKREMESIYEAERSSMTKEREESANREEEMQTIIQRLKDSLSQRNNVDEESRLSRRSNNSSPSYDSQFAPSGGVNRSDSRNNSKLVLQKDKLIESLRLELAEAHIKLMESENVGGGRMHEVEKLLLEARMTNARLLEDNESYQLLLSQKTLGGDFNHNEFLGFGSNHNTDALNALEGRPIGNSLADELAGTSDEDGEMDSGSRRLESDLKAAKAENKALALYINKIIERLLQHQDFEAILDQSSEFKPGAKGGGANVEKDLPPPPEQASGASILQRAKSVAMGATRKPRPQSHMPPPSLHTNTDTAPSIPFGLNRSTSQRAARPRSEQYTAGAANVVNQMYKGNGQISPTIVGPQTPRHSQSFFAPPAALGNPNAASRIPSGGAPPPSVSSNFFGMRSETSSTSGESGEVNTPGNSPPRKEEKGAQFSGNKPRPLRLVQENPETPRRASMMEGIDAKRASWIGWAFGKKEEQALAESIKE</sequence>
<gene>
    <name evidence="2" type="ORF">BJ878DRAFT_525294</name>
</gene>
<feature type="region of interest" description="Disordered" evidence="1">
    <location>
        <begin position="380"/>
        <end position="463"/>
    </location>
</feature>
<dbReference type="AlphaFoldDB" id="A0A9P7YVT0"/>
<feature type="compositionally biased region" description="Polar residues" evidence="1">
    <location>
        <begin position="197"/>
        <end position="209"/>
    </location>
</feature>
<evidence type="ECO:0000313" key="2">
    <source>
        <dbReference type="EMBL" id="KAG9240596.1"/>
    </source>
</evidence>
<feature type="compositionally biased region" description="Basic and acidic residues" evidence="1">
    <location>
        <begin position="100"/>
        <end position="162"/>
    </location>
</feature>
<accession>A0A9P7YVT0</accession>
<feature type="region of interest" description="Disordered" evidence="1">
    <location>
        <begin position="316"/>
        <end position="337"/>
    </location>
</feature>
<feature type="compositionally biased region" description="Low complexity" evidence="1">
    <location>
        <begin position="498"/>
        <end position="515"/>
    </location>
</feature>
<feature type="region of interest" description="Disordered" evidence="1">
    <location>
        <begin position="1"/>
        <end position="67"/>
    </location>
</feature>
<feature type="compositionally biased region" description="Low complexity" evidence="1">
    <location>
        <begin position="531"/>
        <end position="542"/>
    </location>
</feature>
<feature type="region of interest" description="Disordered" evidence="1">
    <location>
        <begin position="480"/>
        <end position="582"/>
    </location>
</feature>
<dbReference type="Proteomes" id="UP000887226">
    <property type="component" value="Unassembled WGS sequence"/>
</dbReference>
<evidence type="ECO:0000256" key="1">
    <source>
        <dbReference type="SAM" id="MobiDB-lite"/>
    </source>
</evidence>
<reference evidence="2" key="1">
    <citation type="journal article" date="2021" name="IMA Fungus">
        <title>Genomic characterization of three marine fungi, including Emericellopsis atlantica sp. nov. with signatures of a generalist lifestyle and marine biomass degradation.</title>
        <authorList>
            <person name="Hagestad O.C."/>
            <person name="Hou L."/>
            <person name="Andersen J.H."/>
            <person name="Hansen E.H."/>
            <person name="Altermark B."/>
            <person name="Li C."/>
            <person name="Kuhnert E."/>
            <person name="Cox R.J."/>
            <person name="Crous P.W."/>
            <person name="Spatafora J.W."/>
            <person name="Lail K."/>
            <person name="Amirebrahimi M."/>
            <person name="Lipzen A."/>
            <person name="Pangilinan J."/>
            <person name="Andreopoulos W."/>
            <person name="Hayes R.D."/>
            <person name="Ng V."/>
            <person name="Grigoriev I.V."/>
            <person name="Jackson S.A."/>
            <person name="Sutton T.D.S."/>
            <person name="Dobson A.D.W."/>
            <person name="Rama T."/>
        </authorList>
    </citation>
    <scope>NUCLEOTIDE SEQUENCE</scope>
    <source>
        <strain evidence="2">TRa3180A</strain>
    </source>
</reference>
<feature type="compositionally biased region" description="Low complexity" evidence="1">
    <location>
        <begin position="1"/>
        <end position="22"/>
    </location>
</feature>
<proteinExistence type="predicted"/>
<feature type="compositionally biased region" description="Basic and acidic residues" evidence="1">
    <location>
        <begin position="169"/>
        <end position="186"/>
    </location>
</feature>
<dbReference type="EMBL" id="MU254396">
    <property type="protein sequence ID" value="KAG9240596.1"/>
    <property type="molecule type" value="Genomic_DNA"/>
</dbReference>
<keyword evidence="3" id="KW-1185">Reference proteome</keyword>
<dbReference type="PANTHER" id="PTHR38120:SF1">
    <property type="entry name" value="M PROTEIN, SEROTYPE 2.1"/>
    <property type="match status" value="1"/>
</dbReference>
<feature type="region of interest" description="Disordered" evidence="1">
    <location>
        <begin position="100"/>
        <end position="215"/>
    </location>
</feature>
<dbReference type="PANTHER" id="PTHR38120">
    <property type="entry name" value="EXPRESSED PROTEIN"/>
    <property type="match status" value="1"/>
</dbReference>
<evidence type="ECO:0000313" key="3">
    <source>
        <dbReference type="Proteomes" id="UP000887226"/>
    </source>
</evidence>
<name>A0A9P7YVT0_9HELO</name>
<dbReference type="OrthoDB" id="2121319at2759"/>
<organism evidence="2 3">
    <name type="scientific">Calycina marina</name>
    <dbReference type="NCBI Taxonomy" id="1763456"/>
    <lineage>
        <taxon>Eukaryota</taxon>
        <taxon>Fungi</taxon>
        <taxon>Dikarya</taxon>
        <taxon>Ascomycota</taxon>
        <taxon>Pezizomycotina</taxon>
        <taxon>Leotiomycetes</taxon>
        <taxon>Helotiales</taxon>
        <taxon>Pezizellaceae</taxon>
        <taxon>Calycina</taxon>
    </lineage>
</organism>
<comment type="caution">
    <text evidence="2">The sequence shown here is derived from an EMBL/GenBank/DDBJ whole genome shotgun (WGS) entry which is preliminary data.</text>
</comment>
<protein>
    <recommendedName>
        <fullName evidence="4">M serotype protein</fullName>
    </recommendedName>
</protein>